<dbReference type="InterPro" id="IPR005516">
    <property type="entry name" value="Remorin_C"/>
</dbReference>
<feature type="region of interest" description="Disordered" evidence="2">
    <location>
        <begin position="66"/>
        <end position="158"/>
    </location>
</feature>
<reference evidence="4" key="1">
    <citation type="submission" date="2020-01" db="EMBL/GenBank/DDBJ databases">
        <title>The Celery Genome Sequence Reveals Sequential Paleo-tetraploidization, Resistance Gene Elimination, Karyotype Evolution, and Functional Innovation in Apiales.</title>
        <authorList>
            <person name="Song X."/>
        </authorList>
    </citation>
    <scope>NUCLEOTIDE SEQUENCE</scope>
    <source>
        <tissue evidence="4">Leaf</tissue>
    </source>
</reference>
<feature type="compositionally biased region" description="Polar residues" evidence="2">
    <location>
        <begin position="33"/>
        <end position="42"/>
    </location>
</feature>
<gene>
    <name evidence="4" type="ORF">AG4045_013873</name>
</gene>
<dbReference type="Proteomes" id="UP000593563">
    <property type="component" value="Unassembled WGS sequence"/>
</dbReference>
<keyword evidence="5" id="KW-1185">Reference proteome</keyword>
<evidence type="ECO:0000256" key="2">
    <source>
        <dbReference type="SAM" id="MobiDB-lite"/>
    </source>
</evidence>
<dbReference type="Pfam" id="PF03763">
    <property type="entry name" value="Remorin_C"/>
    <property type="match status" value="1"/>
</dbReference>
<sequence>MEYERIHKVQTGLISPTKLRMKLMLQQRKNEASHNSTRTPPSKLQDIEFVENSLLASNDHSDEQVCSIGNASFNQSSSSSPSMRSVSMRDIGTEMTPIPSQEPSRTATPVGATTPLRSPAVSSLSSTPRVPSTSRPAEYSTDFDLKSPAEPGSREWSTQELRIKTRKEIVALGVQLGKTKIAAWASRGEKDKNASAAKHSKVEELRKIEFQKRAAAWEEVEKSKRAARFRREDIKIQAWESQQKAKLDAEMRRIEAKVEQMSAHAQAKMVKKVAMAKQRSEEKRDATEAKKTK</sequence>
<feature type="compositionally biased region" description="Low complexity" evidence="2">
    <location>
        <begin position="67"/>
        <end position="86"/>
    </location>
</feature>
<feature type="region of interest" description="Disordered" evidence="2">
    <location>
        <begin position="26"/>
        <end position="45"/>
    </location>
</feature>
<dbReference type="PANTHER" id="PTHR31471">
    <property type="entry name" value="OS02G0116800 PROTEIN"/>
    <property type="match status" value="1"/>
</dbReference>
<comment type="similarity">
    <text evidence="1">Belongs to the remorin family.</text>
</comment>
<feature type="compositionally biased region" description="Polar residues" evidence="2">
    <location>
        <begin position="98"/>
        <end position="107"/>
    </location>
</feature>
<dbReference type="AlphaFoldDB" id="A0A6L5BB35"/>
<dbReference type="EMBL" id="WRXP01002315">
    <property type="protein sequence ID" value="KAF1001832.1"/>
    <property type="molecule type" value="Genomic_DNA"/>
</dbReference>
<evidence type="ECO:0000259" key="3">
    <source>
        <dbReference type="Pfam" id="PF03763"/>
    </source>
</evidence>
<feature type="domain" description="Remorin C-terminal" evidence="3">
    <location>
        <begin position="210"/>
        <end position="292"/>
    </location>
</feature>
<evidence type="ECO:0000313" key="5">
    <source>
        <dbReference type="Proteomes" id="UP000593563"/>
    </source>
</evidence>
<evidence type="ECO:0000256" key="1">
    <source>
        <dbReference type="ARBA" id="ARBA00005711"/>
    </source>
</evidence>
<evidence type="ECO:0000313" key="4">
    <source>
        <dbReference type="EMBL" id="KAF1001832.1"/>
    </source>
</evidence>
<comment type="caution">
    <text evidence="4">The sequence shown here is derived from an EMBL/GenBank/DDBJ whole genome shotgun (WGS) entry which is preliminary data.</text>
</comment>
<dbReference type="PANTHER" id="PTHR31471:SF49">
    <property type="entry name" value="REMORIN FAMILY PROTEIN"/>
    <property type="match status" value="1"/>
</dbReference>
<proteinExistence type="inferred from homology"/>
<feature type="compositionally biased region" description="Basic and acidic residues" evidence="2">
    <location>
        <begin position="278"/>
        <end position="293"/>
    </location>
</feature>
<organism evidence="4 5">
    <name type="scientific">Apium graveolens</name>
    <name type="common">Celery</name>
    <dbReference type="NCBI Taxonomy" id="4045"/>
    <lineage>
        <taxon>Eukaryota</taxon>
        <taxon>Viridiplantae</taxon>
        <taxon>Streptophyta</taxon>
        <taxon>Embryophyta</taxon>
        <taxon>Tracheophyta</taxon>
        <taxon>Spermatophyta</taxon>
        <taxon>Magnoliopsida</taxon>
        <taxon>eudicotyledons</taxon>
        <taxon>Gunneridae</taxon>
        <taxon>Pentapetalae</taxon>
        <taxon>asterids</taxon>
        <taxon>campanulids</taxon>
        <taxon>Apiales</taxon>
        <taxon>Apiaceae</taxon>
        <taxon>Apioideae</taxon>
        <taxon>apioid superclade</taxon>
        <taxon>Apieae</taxon>
        <taxon>Apium</taxon>
    </lineage>
</organism>
<feature type="compositionally biased region" description="Low complexity" evidence="2">
    <location>
        <begin position="121"/>
        <end position="135"/>
    </location>
</feature>
<protein>
    <recommendedName>
        <fullName evidence="3">Remorin C-terminal domain-containing protein</fullName>
    </recommendedName>
</protein>
<accession>A0A6L5BB35</accession>
<name>A0A6L5BB35_APIGR</name>
<feature type="region of interest" description="Disordered" evidence="2">
    <location>
        <begin position="269"/>
        <end position="293"/>
    </location>
</feature>